<evidence type="ECO:0000313" key="2">
    <source>
        <dbReference type="EMBL" id="OBZ69590.1"/>
    </source>
</evidence>
<reference evidence="2 3" key="1">
    <citation type="submission" date="2016-03" db="EMBL/GenBank/DDBJ databases">
        <title>Whole genome sequencing of Grifola frondosa 9006-11.</title>
        <authorList>
            <person name="Min B."/>
            <person name="Park H."/>
            <person name="Kim J.-G."/>
            <person name="Cho H."/>
            <person name="Oh Y.-L."/>
            <person name="Kong W.-S."/>
            <person name="Choi I.-G."/>
        </authorList>
    </citation>
    <scope>NUCLEOTIDE SEQUENCE [LARGE SCALE GENOMIC DNA]</scope>
    <source>
        <strain evidence="2 3">9006-11</strain>
    </source>
</reference>
<feature type="transmembrane region" description="Helical" evidence="1">
    <location>
        <begin position="162"/>
        <end position="188"/>
    </location>
</feature>
<name>A0A1C7LY01_GRIFR</name>
<evidence type="ECO:0000256" key="1">
    <source>
        <dbReference type="SAM" id="Phobius"/>
    </source>
</evidence>
<keyword evidence="3" id="KW-1185">Reference proteome</keyword>
<dbReference type="Proteomes" id="UP000092993">
    <property type="component" value="Unassembled WGS sequence"/>
</dbReference>
<sequence>MEYSDRFRDALLLGITTILSIAFFMTSEIYCHIFLLRLPTMYCSRLGNLIEAAQDPLSASDLGGRWSAFSSALVKRWKLMNVLCGLLLTTTVALLQISGISGDPLTNALGIISMICALNGLLLGIIYLAHWHLSALKDVKNAVVWLLDTSQLASSRWRNAPAVLAAPAVWLAWAMISFLTLILAYTWRAARTSPFIGSANAMVPAPSFAVPMCITGVLFLALAHFVLVVHAFTRFGTGTVMFITGGEPGSGEHIELEQEHPSEGIRVRE</sequence>
<comment type="caution">
    <text evidence="2">The sequence shown here is derived from an EMBL/GenBank/DDBJ whole genome shotgun (WGS) entry which is preliminary data.</text>
</comment>
<evidence type="ECO:0000313" key="3">
    <source>
        <dbReference type="Proteomes" id="UP000092993"/>
    </source>
</evidence>
<gene>
    <name evidence="2" type="ORF">A0H81_10307</name>
</gene>
<accession>A0A1C7LY01</accession>
<dbReference type="EMBL" id="LUGG01000015">
    <property type="protein sequence ID" value="OBZ69590.1"/>
    <property type="molecule type" value="Genomic_DNA"/>
</dbReference>
<feature type="transmembrane region" description="Helical" evidence="1">
    <location>
        <begin position="12"/>
        <end position="36"/>
    </location>
</feature>
<feature type="transmembrane region" description="Helical" evidence="1">
    <location>
        <begin position="208"/>
        <end position="232"/>
    </location>
</feature>
<dbReference type="AlphaFoldDB" id="A0A1C7LY01"/>
<keyword evidence="1" id="KW-0472">Membrane</keyword>
<keyword evidence="1" id="KW-0812">Transmembrane</keyword>
<dbReference type="STRING" id="5627.A0A1C7LY01"/>
<feature type="transmembrane region" description="Helical" evidence="1">
    <location>
        <begin position="79"/>
        <end position="97"/>
    </location>
</feature>
<organism evidence="2 3">
    <name type="scientific">Grifola frondosa</name>
    <name type="common">Maitake</name>
    <name type="synonym">Polyporus frondosus</name>
    <dbReference type="NCBI Taxonomy" id="5627"/>
    <lineage>
        <taxon>Eukaryota</taxon>
        <taxon>Fungi</taxon>
        <taxon>Dikarya</taxon>
        <taxon>Basidiomycota</taxon>
        <taxon>Agaricomycotina</taxon>
        <taxon>Agaricomycetes</taxon>
        <taxon>Polyporales</taxon>
        <taxon>Grifolaceae</taxon>
        <taxon>Grifola</taxon>
    </lineage>
</organism>
<dbReference type="OMA" id="MLRASKW"/>
<keyword evidence="1" id="KW-1133">Transmembrane helix</keyword>
<proteinExistence type="predicted"/>
<feature type="transmembrane region" description="Helical" evidence="1">
    <location>
        <begin position="109"/>
        <end position="129"/>
    </location>
</feature>
<protein>
    <submittedName>
        <fullName evidence="2">Uncharacterized protein</fullName>
    </submittedName>
</protein>